<dbReference type="KEGG" id="vg:60335247"/>
<dbReference type="GeneID" id="60335247"/>
<dbReference type="RefSeq" id="YP_009963663.1">
    <property type="nucleotide sequence ID" value="NC_051721.1"/>
</dbReference>
<gene>
    <name evidence="1" type="primary">62</name>
    <name evidence="1" type="ORF">SEA_MOOMOO_62</name>
</gene>
<organism evidence="1 2">
    <name type="scientific">Mycobacterium phage MooMoo</name>
    <dbReference type="NCBI Taxonomy" id="2108127"/>
    <lineage>
        <taxon>Viruses</taxon>
        <taxon>Duplodnaviria</taxon>
        <taxon>Heunggongvirae</taxon>
        <taxon>Uroviricota</taxon>
        <taxon>Caudoviricetes</taxon>
        <taxon>Gracegardnervirinae</taxon>
        <taxon>Moomoovirus</taxon>
        <taxon>Moomoovirus moomoo</taxon>
    </lineage>
</organism>
<name>A0A2P1JR98_9CAUD</name>
<dbReference type="EMBL" id="MH001449">
    <property type="protein sequence ID" value="AVO21667.1"/>
    <property type="molecule type" value="Genomic_DNA"/>
</dbReference>
<sequence length="63" mass="7430">MSDPEELTELRNLLEQGADLIQDQIDRHSDRQQYTAMAVAMARKEGFIEAQEIVRQWVEERLQ</sequence>
<proteinExistence type="predicted"/>
<reference evidence="2" key="1">
    <citation type="submission" date="2018-02" db="EMBL/GenBank/DDBJ databases">
        <authorList>
            <person name="Cohen D.B."/>
            <person name="Kent A.D."/>
        </authorList>
    </citation>
    <scope>NUCLEOTIDE SEQUENCE [LARGE SCALE GENOMIC DNA]</scope>
</reference>
<keyword evidence="2" id="KW-1185">Reference proteome</keyword>
<evidence type="ECO:0000313" key="1">
    <source>
        <dbReference type="EMBL" id="AVO21667.1"/>
    </source>
</evidence>
<dbReference type="Proteomes" id="UP000241634">
    <property type="component" value="Segment"/>
</dbReference>
<evidence type="ECO:0000313" key="2">
    <source>
        <dbReference type="Proteomes" id="UP000241634"/>
    </source>
</evidence>
<accession>A0A2P1JR98</accession>
<protein>
    <submittedName>
        <fullName evidence="1">Uncharacterized protein</fullName>
    </submittedName>
</protein>